<evidence type="ECO:0000256" key="1">
    <source>
        <dbReference type="SAM" id="MobiDB-lite"/>
    </source>
</evidence>
<accession>A0A4Z2F2F1</accession>
<feature type="region of interest" description="Disordered" evidence="1">
    <location>
        <begin position="1"/>
        <end position="66"/>
    </location>
</feature>
<name>A0A4Z2F2F1_9TELE</name>
<evidence type="ECO:0000313" key="3">
    <source>
        <dbReference type="Proteomes" id="UP000314294"/>
    </source>
</evidence>
<keyword evidence="3" id="KW-1185">Reference proteome</keyword>
<dbReference type="EMBL" id="SRLO01001914">
    <property type="protein sequence ID" value="TNN34672.1"/>
    <property type="molecule type" value="Genomic_DNA"/>
</dbReference>
<reference evidence="2 3" key="1">
    <citation type="submission" date="2019-03" db="EMBL/GenBank/DDBJ databases">
        <title>First draft genome of Liparis tanakae, snailfish: a comprehensive survey of snailfish specific genes.</title>
        <authorList>
            <person name="Kim W."/>
            <person name="Song I."/>
            <person name="Jeong J.-H."/>
            <person name="Kim D."/>
            <person name="Kim S."/>
            <person name="Ryu S."/>
            <person name="Song J.Y."/>
            <person name="Lee S.K."/>
        </authorList>
    </citation>
    <scope>NUCLEOTIDE SEQUENCE [LARGE SCALE GENOMIC DNA]</scope>
    <source>
        <tissue evidence="2">Muscle</tissue>
    </source>
</reference>
<dbReference type="Proteomes" id="UP000314294">
    <property type="component" value="Unassembled WGS sequence"/>
</dbReference>
<comment type="caution">
    <text evidence="2">The sequence shown here is derived from an EMBL/GenBank/DDBJ whole genome shotgun (WGS) entry which is preliminary data.</text>
</comment>
<feature type="compositionally biased region" description="Polar residues" evidence="1">
    <location>
        <begin position="1"/>
        <end position="14"/>
    </location>
</feature>
<organism evidence="2 3">
    <name type="scientific">Liparis tanakae</name>
    <name type="common">Tanaka's snailfish</name>
    <dbReference type="NCBI Taxonomy" id="230148"/>
    <lineage>
        <taxon>Eukaryota</taxon>
        <taxon>Metazoa</taxon>
        <taxon>Chordata</taxon>
        <taxon>Craniata</taxon>
        <taxon>Vertebrata</taxon>
        <taxon>Euteleostomi</taxon>
        <taxon>Actinopterygii</taxon>
        <taxon>Neopterygii</taxon>
        <taxon>Teleostei</taxon>
        <taxon>Neoteleostei</taxon>
        <taxon>Acanthomorphata</taxon>
        <taxon>Eupercaria</taxon>
        <taxon>Perciformes</taxon>
        <taxon>Cottioidei</taxon>
        <taxon>Cottales</taxon>
        <taxon>Liparidae</taxon>
        <taxon>Liparis</taxon>
    </lineage>
</organism>
<proteinExistence type="predicted"/>
<sequence>MTNEQVIHMTNEQGSAGVRGSESGAQSPGLRVRGSESGDQSPGIRVRGSEPGASGKDELQGRLDVPLGGLQRPQHQVLVLDAHVPELLHLGLPAALRHKTTAFHPQTGIHRLKYSTAHMRVHIVPQCIECVSLTCRADMLEACRACCRAWLKRSLLTGVPAGIGATPPEGSACSEEERNTR</sequence>
<dbReference type="AlphaFoldDB" id="A0A4Z2F2F1"/>
<protein>
    <submittedName>
        <fullName evidence="2">Uncharacterized protein</fullName>
    </submittedName>
</protein>
<gene>
    <name evidence="2" type="ORF">EYF80_055165</name>
</gene>
<evidence type="ECO:0000313" key="2">
    <source>
        <dbReference type="EMBL" id="TNN34672.1"/>
    </source>
</evidence>